<dbReference type="HOGENOM" id="CLU_000960_28_2_11"/>
<evidence type="ECO:0000256" key="1">
    <source>
        <dbReference type="ARBA" id="ARBA00004651"/>
    </source>
</evidence>
<dbReference type="STRING" id="1133849.O3I_010315"/>
<dbReference type="PROSITE" id="PS50850">
    <property type="entry name" value="MFS"/>
    <property type="match status" value="1"/>
</dbReference>
<dbReference type="PANTHER" id="PTHR42718:SF9">
    <property type="entry name" value="MAJOR FACILITATOR SUPERFAMILY MULTIDRUG TRANSPORTER MFSC"/>
    <property type="match status" value="1"/>
</dbReference>
<dbReference type="InterPro" id="IPR005829">
    <property type="entry name" value="Sugar_transporter_CS"/>
</dbReference>
<dbReference type="KEGG" id="nbr:O3I_010315"/>
<dbReference type="InterPro" id="IPR004638">
    <property type="entry name" value="EmrB-like"/>
</dbReference>
<feature type="transmembrane region" description="Helical" evidence="8">
    <location>
        <begin position="221"/>
        <end position="237"/>
    </location>
</feature>
<evidence type="ECO:0000256" key="4">
    <source>
        <dbReference type="ARBA" id="ARBA00022475"/>
    </source>
</evidence>
<evidence type="ECO:0000256" key="7">
    <source>
        <dbReference type="ARBA" id="ARBA00023136"/>
    </source>
</evidence>
<dbReference type="SUPFAM" id="SSF103473">
    <property type="entry name" value="MFS general substrate transporter"/>
    <property type="match status" value="1"/>
</dbReference>
<dbReference type="InterPro" id="IPR020846">
    <property type="entry name" value="MFS_dom"/>
</dbReference>
<dbReference type="eggNOG" id="COG2814">
    <property type="taxonomic scope" value="Bacteria"/>
</dbReference>
<feature type="transmembrane region" description="Helical" evidence="8">
    <location>
        <begin position="391"/>
        <end position="424"/>
    </location>
</feature>
<feature type="transmembrane region" description="Helical" evidence="8">
    <location>
        <begin position="137"/>
        <end position="160"/>
    </location>
</feature>
<keyword evidence="5 8" id="KW-0812">Transmembrane</keyword>
<comment type="similarity">
    <text evidence="2">Belongs to the major facilitator superfamily. EmrB family.</text>
</comment>
<dbReference type="PROSITE" id="PS00216">
    <property type="entry name" value="SUGAR_TRANSPORT_1"/>
    <property type="match status" value="1"/>
</dbReference>
<dbReference type="Gene3D" id="1.20.1720.10">
    <property type="entry name" value="Multidrug resistance protein D"/>
    <property type="match status" value="1"/>
</dbReference>
<evidence type="ECO:0000313" key="11">
    <source>
        <dbReference type="Proteomes" id="UP000006304"/>
    </source>
</evidence>
<accession>K0ESG3</accession>
<evidence type="ECO:0000256" key="8">
    <source>
        <dbReference type="SAM" id="Phobius"/>
    </source>
</evidence>
<keyword evidence="3" id="KW-0813">Transport</keyword>
<keyword evidence="11" id="KW-1185">Reference proteome</keyword>
<feature type="domain" description="Major facilitator superfamily (MFS) profile" evidence="9">
    <location>
        <begin position="9"/>
        <end position="435"/>
    </location>
</feature>
<feature type="transmembrane region" description="Helical" evidence="8">
    <location>
        <begin position="291"/>
        <end position="309"/>
    </location>
</feature>
<dbReference type="InterPro" id="IPR036259">
    <property type="entry name" value="MFS_trans_sf"/>
</dbReference>
<gene>
    <name evidence="10" type="ORF">O3I_010315</name>
</gene>
<dbReference type="Pfam" id="PF07690">
    <property type="entry name" value="MFS_1"/>
    <property type="match status" value="1"/>
</dbReference>
<feature type="transmembrane region" description="Helical" evidence="8">
    <location>
        <begin position="45"/>
        <end position="63"/>
    </location>
</feature>
<keyword evidence="4" id="KW-1003">Cell membrane</keyword>
<dbReference type="CDD" id="cd17321">
    <property type="entry name" value="MFS_MMR_MDR_like"/>
    <property type="match status" value="1"/>
</dbReference>
<feature type="transmembrane region" description="Helical" evidence="8">
    <location>
        <begin position="344"/>
        <end position="370"/>
    </location>
</feature>
<sequence length="451" mass="47588">MSARRKTIVLATCCLSLLIVSMDATIVNVAIPAIQADLHAPLPRLQWIVDAYTLTLASFLMLAGTTADRFGRRKVFRIGLATFALGSLLCSLAPTIEVLIGARFLQAIGGSMLNPVAMSIITTVFTGRVERARAIGVWGAVVGISMALGPTVGGVLIDALGWQSVFWINLPVCALAFVLTTLFVPESKSATVRGIDPIGQLLAVVFLFTTVFGLIERQPLIFVVAAIALAAFIYYESRRVDPFIDLRFFRSVPFSSATVIAIFSFATLGAFLFTCSLYLQTVRHYSAVHTGLLYLAMAVAMVIFSPLSGRLVGKHGTRPSLIVAGVMMTTAAVLLSTLTPDTPVWALIVMFAIFGVGFGMVNAPITTTAVSGMPLDRAGAAASVASTSRQVGVSIGVALCGALTGAGLWWVIAMLTAGVAILGVVANTPWAKRSSDRVAPLLEQKVPAHVG</sequence>
<dbReference type="GO" id="GO:0022857">
    <property type="term" value="F:transmembrane transporter activity"/>
    <property type="evidence" value="ECO:0007669"/>
    <property type="project" value="InterPro"/>
</dbReference>
<protein>
    <submittedName>
        <fullName evidence="10">Multidrug resistance protein stp</fullName>
    </submittedName>
</protein>
<evidence type="ECO:0000259" key="9">
    <source>
        <dbReference type="PROSITE" id="PS50850"/>
    </source>
</evidence>
<evidence type="ECO:0000256" key="2">
    <source>
        <dbReference type="ARBA" id="ARBA00008537"/>
    </source>
</evidence>
<organism evidence="10 11">
    <name type="scientific">Nocardia brasiliensis (strain ATCC 700358 / HUJEG-1)</name>
    <dbReference type="NCBI Taxonomy" id="1133849"/>
    <lineage>
        <taxon>Bacteria</taxon>
        <taxon>Bacillati</taxon>
        <taxon>Actinomycetota</taxon>
        <taxon>Actinomycetes</taxon>
        <taxon>Mycobacteriales</taxon>
        <taxon>Nocardiaceae</taxon>
        <taxon>Nocardia</taxon>
    </lineage>
</organism>
<reference evidence="10 11" key="1">
    <citation type="journal article" date="2012" name="J. Bacteriol.">
        <title>Complete genome sequence of Nocardia brasiliensis HUJEG-1.</title>
        <authorList>
            <person name="Vera-Cabrera L."/>
            <person name="Ortiz-Lopez R."/>
            <person name="Elizondo-Gonzalez R."/>
            <person name="Perez-Maya A.A."/>
            <person name="Ocampo-Candiani J."/>
        </authorList>
    </citation>
    <scope>NUCLEOTIDE SEQUENCE [LARGE SCALE GENOMIC DNA]</scope>
    <source>
        <strain evidence="11">ATCC 700358</strain>
    </source>
</reference>
<feature type="transmembrane region" description="Helical" evidence="8">
    <location>
        <begin position="166"/>
        <end position="185"/>
    </location>
</feature>
<evidence type="ECO:0000313" key="10">
    <source>
        <dbReference type="EMBL" id="AFU00024.1"/>
    </source>
</evidence>
<feature type="transmembrane region" description="Helical" evidence="8">
    <location>
        <begin position="321"/>
        <end position="338"/>
    </location>
</feature>
<proteinExistence type="inferred from homology"/>
<feature type="transmembrane region" description="Helical" evidence="8">
    <location>
        <begin position="197"/>
        <end position="215"/>
    </location>
</feature>
<keyword evidence="7 8" id="KW-0472">Membrane</keyword>
<comment type="subcellular location">
    <subcellularLocation>
        <location evidence="1">Cell membrane</location>
        <topology evidence="1">Multi-pass membrane protein</topology>
    </subcellularLocation>
</comment>
<name>K0ESG3_NOCB7</name>
<dbReference type="EMBL" id="CP003876">
    <property type="protein sequence ID" value="AFU00024.1"/>
    <property type="molecule type" value="Genomic_DNA"/>
</dbReference>
<evidence type="ECO:0000256" key="3">
    <source>
        <dbReference type="ARBA" id="ARBA00022448"/>
    </source>
</evidence>
<dbReference type="AlphaFoldDB" id="K0ESG3"/>
<dbReference type="Proteomes" id="UP000006304">
    <property type="component" value="Chromosome"/>
</dbReference>
<keyword evidence="6 8" id="KW-1133">Transmembrane helix</keyword>
<feature type="transmembrane region" description="Helical" evidence="8">
    <location>
        <begin position="258"/>
        <end position="279"/>
    </location>
</feature>
<dbReference type="PRINTS" id="PR01036">
    <property type="entry name" value="TCRTETB"/>
</dbReference>
<dbReference type="GO" id="GO:0005886">
    <property type="term" value="C:plasma membrane"/>
    <property type="evidence" value="ECO:0007669"/>
    <property type="project" value="UniProtKB-SubCell"/>
</dbReference>
<dbReference type="NCBIfam" id="TIGR00711">
    <property type="entry name" value="efflux_EmrB"/>
    <property type="match status" value="1"/>
</dbReference>
<dbReference type="PANTHER" id="PTHR42718">
    <property type="entry name" value="MAJOR FACILITATOR SUPERFAMILY MULTIDRUG TRANSPORTER MFSC"/>
    <property type="match status" value="1"/>
</dbReference>
<dbReference type="Gene3D" id="1.20.1250.20">
    <property type="entry name" value="MFS general substrate transporter like domains"/>
    <property type="match status" value="1"/>
</dbReference>
<feature type="transmembrane region" description="Helical" evidence="8">
    <location>
        <begin position="75"/>
        <end position="96"/>
    </location>
</feature>
<evidence type="ECO:0000256" key="6">
    <source>
        <dbReference type="ARBA" id="ARBA00022989"/>
    </source>
</evidence>
<evidence type="ECO:0000256" key="5">
    <source>
        <dbReference type="ARBA" id="ARBA00022692"/>
    </source>
</evidence>
<dbReference type="InterPro" id="IPR011701">
    <property type="entry name" value="MFS"/>
</dbReference>